<dbReference type="InterPro" id="IPR000210">
    <property type="entry name" value="BTB/POZ_dom"/>
</dbReference>
<dbReference type="Gene3D" id="3.30.710.10">
    <property type="entry name" value="Potassium Channel Kv1.1, Chain A"/>
    <property type="match status" value="1"/>
</dbReference>
<accession>A0A0K0DE55</accession>
<dbReference type="AlphaFoldDB" id="A0A0K0DE55"/>
<name>A0A0K0DE55_ANGCA</name>
<dbReference type="PROSITE" id="PS50097">
    <property type="entry name" value="BTB"/>
    <property type="match status" value="1"/>
</dbReference>
<organism evidence="2 3">
    <name type="scientific">Angiostrongylus cantonensis</name>
    <name type="common">Rat lungworm</name>
    <dbReference type="NCBI Taxonomy" id="6313"/>
    <lineage>
        <taxon>Eukaryota</taxon>
        <taxon>Metazoa</taxon>
        <taxon>Ecdysozoa</taxon>
        <taxon>Nematoda</taxon>
        <taxon>Chromadorea</taxon>
        <taxon>Rhabditida</taxon>
        <taxon>Rhabditina</taxon>
        <taxon>Rhabditomorpha</taxon>
        <taxon>Strongyloidea</taxon>
        <taxon>Metastrongylidae</taxon>
        <taxon>Angiostrongylus</taxon>
    </lineage>
</organism>
<protein>
    <submittedName>
        <fullName evidence="3">BTB domain-containing protein</fullName>
    </submittedName>
</protein>
<dbReference type="InterPro" id="IPR011333">
    <property type="entry name" value="SKP1/BTB/POZ_sf"/>
</dbReference>
<sequence length="242" mass="27754">MFASREVLYFSSPFFREFFNGTGREAEKVEFFDVAVEAAKTVIAYMVTSTFSAPASISPSLAKEIYNLANRLDVMQLSGLMVAVERLSYLNVIEHNEEMNVLIEWFLTAHECHMNRLQNAAVAYLTTYHQRQYITEYGDREIPNPRPPSERLNRGHGGFRTTPHAKNHTKAISATNLECPVQCEQCPRSSHGDDMIIDLEVFRKSKRFTFSSQDIGEELRPPTNALYMMWSCRWQLMAAFCA</sequence>
<feature type="domain" description="BTB" evidence="1">
    <location>
        <begin position="1"/>
        <end position="55"/>
    </location>
</feature>
<dbReference type="Proteomes" id="UP000035642">
    <property type="component" value="Unassembled WGS sequence"/>
</dbReference>
<evidence type="ECO:0000313" key="2">
    <source>
        <dbReference type="Proteomes" id="UP000035642"/>
    </source>
</evidence>
<evidence type="ECO:0000313" key="3">
    <source>
        <dbReference type="WBParaSite" id="ACAC_0000909701-mRNA-1"/>
    </source>
</evidence>
<keyword evidence="2" id="KW-1185">Reference proteome</keyword>
<dbReference type="WBParaSite" id="ACAC_0000909701-mRNA-1">
    <property type="protein sequence ID" value="ACAC_0000909701-mRNA-1"/>
    <property type="gene ID" value="ACAC_0000909701"/>
</dbReference>
<dbReference type="CDD" id="cd18186">
    <property type="entry name" value="BTB_POZ_ZBTB_KLHL-like"/>
    <property type="match status" value="1"/>
</dbReference>
<dbReference type="Pfam" id="PF00651">
    <property type="entry name" value="BTB"/>
    <property type="match status" value="1"/>
</dbReference>
<proteinExistence type="predicted"/>
<reference evidence="2" key="1">
    <citation type="submission" date="2012-09" db="EMBL/GenBank/DDBJ databases">
        <authorList>
            <person name="Martin A.A."/>
        </authorList>
    </citation>
    <scope>NUCLEOTIDE SEQUENCE</scope>
</reference>
<evidence type="ECO:0000259" key="1">
    <source>
        <dbReference type="PROSITE" id="PS50097"/>
    </source>
</evidence>
<dbReference type="SUPFAM" id="SSF54695">
    <property type="entry name" value="POZ domain"/>
    <property type="match status" value="1"/>
</dbReference>
<reference evidence="3" key="2">
    <citation type="submission" date="2017-02" db="UniProtKB">
        <authorList>
            <consortium name="WormBaseParasite"/>
        </authorList>
    </citation>
    <scope>IDENTIFICATION</scope>
</reference>